<evidence type="ECO:0000259" key="2">
    <source>
        <dbReference type="PROSITE" id="PS50878"/>
    </source>
</evidence>
<feature type="domain" description="Reverse transcriptase" evidence="2">
    <location>
        <begin position="1"/>
        <end position="255"/>
    </location>
</feature>
<dbReference type="AlphaFoldDB" id="A0AAE1Q922"/>
<dbReference type="PANTHER" id="PTHR47027:SF20">
    <property type="entry name" value="REVERSE TRANSCRIPTASE-LIKE PROTEIN WITH RNA-DIRECTED DNA POLYMERASE DOMAIN"/>
    <property type="match status" value="1"/>
</dbReference>
<dbReference type="Proteomes" id="UP001292094">
    <property type="component" value="Unassembled WGS sequence"/>
</dbReference>
<dbReference type="PROSITE" id="PS50878">
    <property type="entry name" value="RT_POL"/>
    <property type="match status" value="1"/>
</dbReference>
<comment type="caution">
    <text evidence="3">The sequence shown here is derived from an EMBL/GenBank/DDBJ whole genome shotgun (WGS) entry which is preliminary data.</text>
</comment>
<reference evidence="3" key="1">
    <citation type="submission" date="2023-11" db="EMBL/GenBank/DDBJ databases">
        <title>Genome assemblies of two species of porcelain crab, Petrolisthes cinctipes and Petrolisthes manimaculis (Anomura: Porcellanidae).</title>
        <authorList>
            <person name="Angst P."/>
        </authorList>
    </citation>
    <scope>NUCLEOTIDE SEQUENCE</scope>
    <source>
        <strain evidence="3">PB745_02</strain>
        <tissue evidence="3">Gill</tissue>
    </source>
</reference>
<proteinExistence type="predicted"/>
<dbReference type="GO" id="GO:0071897">
    <property type="term" value="P:DNA biosynthetic process"/>
    <property type="evidence" value="ECO:0007669"/>
    <property type="project" value="UniProtKB-ARBA"/>
</dbReference>
<dbReference type="InterPro" id="IPR000477">
    <property type="entry name" value="RT_dom"/>
</dbReference>
<sequence>MDCVSETGMEESCSGMGRSSNYNHTAVEPPPHILPSEVRNAIKKLKWDKGPGEDNLTADTLQDGGEPVVAILTKLFKRCHKPVQKKAYEYKIPLCLAFVDYEKAFDSIEFTPLFKALENQGINPAYITLLRNMYNGTSSTLKLHKDSNKIKLDREARQGDNISPKLFTSCLQDAIISTINWENRGINVAGEHLSHLIFADDIILIAKSPEEMEAMLTDIHKTSGPVGLSMHLGKTKVMFNDHATRSVISVDGKNIEEVDSYIYLVAKIVETGRVRDALLEEADLVEWGEKVDKSIPASLMTSLVQRL</sequence>
<feature type="region of interest" description="Disordered" evidence="1">
    <location>
        <begin position="1"/>
        <end position="30"/>
    </location>
</feature>
<organism evidence="3 4">
    <name type="scientific">Petrolisthes manimaculis</name>
    <dbReference type="NCBI Taxonomy" id="1843537"/>
    <lineage>
        <taxon>Eukaryota</taxon>
        <taxon>Metazoa</taxon>
        <taxon>Ecdysozoa</taxon>
        <taxon>Arthropoda</taxon>
        <taxon>Crustacea</taxon>
        <taxon>Multicrustacea</taxon>
        <taxon>Malacostraca</taxon>
        <taxon>Eumalacostraca</taxon>
        <taxon>Eucarida</taxon>
        <taxon>Decapoda</taxon>
        <taxon>Pleocyemata</taxon>
        <taxon>Anomura</taxon>
        <taxon>Galatheoidea</taxon>
        <taxon>Porcellanidae</taxon>
        <taxon>Petrolisthes</taxon>
    </lineage>
</organism>
<dbReference type="PANTHER" id="PTHR47027">
    <property type="entry name" value="REVERSE TRANSCRIPTASE DOMAIN-CONTAINING PROTEIN"/>
    <property type="match status" value="1"/>
</dbReference>
<evidence type="ECO:0000313" key="3">
    <source>
        <dbReference type="EMBL" id="KAK4321820.1"/>
    </source>
</evidence>
<dbReference type="Pfam" id="PF00078">
    <property type="entry name" value="RVT_1"/>
    <property type="match status" value="1"/>
</dbReference>
<keyword evidence="4" id="KW-1185">Reference proteome</keyword>
<dbReference type="EMBL" id="JAWZYT010000559">
    <property type="protein sequence ID" value="KAK4321820.1"/>
    <property type="molecule type" value="Genomic_DNA"/>
</dbReference>
<dbReference type="InterPro" id="IPR043502">
    <property type="entry name" value="DNA/RNA_pol_sf"/>
</dbReference>
<evidence type="ECO:0000313" key="4">
    <source>
        <dbReference type="Proteomes" id="UP001292094"/>
    </source>
</evidence>
<dbReference type="SUPFAM" id="SSF56672">
    <property type="entry name" value="DNA/RNA polymerases"/>
    <property type="match status" value="1"/>
</dbReference>
<name>A0AAE1Q922_9EUCA</name>
<accession>A0AAE1Q922</accession>
<protein>
    <recommendedName>
        <fullName evidence="2">Reverse transcriptase domain-containing protein</fullName>
    </recommendedName>
</protein>
<gene>
    <name evidence="3" type="ORF">Pmani_007447</name>
</gene>
<evidence type="ECO:0000256" key="1">
    <source>
        <dbReference type="SAM" id="MobiDB-lite"/>
    </source>
</evidence>